<reference evidence="2" key="1">
    <citation type="journal article" date="2015" name="Nature">
        <title>Complex archaea that bridge the gap between prokaryotes and eukaryotes.</title>
        <authorList>
            <person name="Spang A."/>
            <person name="Saw J.H."/>
            <person name="Jorgensen S.L."/>
            <person name="Zaremba-Niedzwiedzka K."/>
            <person name="Martijn J."/>
            <person name="Lind A.E."/>
            <person name="van Eijk R."/>
            <person name="Schleper C."/>
            <person name="Guy L."/>
            <person name="Ettema T.J."/>
        </authorList>
    </citation>
    <scope>NUCLEOTIDE SEQUENCE</scope>
</reference>
<dbReference type="InterPro" id="IPR015235">
    <property type="entry name" value="DUF1937"/>
</dbReference>
<dbReference type="Pfam" id="PF09152">
    <property type="entry name" value="DUF1937"/>
    <property type="match status" value="1"/>
</dbReference>
<gene>
    <name evidence="2" type="ORF">LCGC14_3061550</name>
</gene>
<evidence type="ECO:0000259" key="1">
    <source>
        <dbReference type="Pfam" id="PF09152"/>
    </source>
</evidence>
<protein>
    <recommendedName>
        <fullName evidence="1">DUF1937 domain-containing protein</fullName>
    </recommendedName>
</protein>
<sequence>MPKPIMYLASPYTHMDKEIQHMRYLAVRDTAAQLMRDGEFVFSPIVHCHPMAVSCDLKGDIDFWRDYDFAMIEALPRFGILKLPGWLQSEGIEEEKAHALSLGRVVESVVPVGTYADLLEVKAEFDSYSN</sequence>
<dbReference type="EMBL" id="LAZR01064842">
    <property type="protein sequence ID" value="KKK56734.1"/>
    <property type="molecule type" value="Genomic_DNA"/>
</dbReference>
<accession>A0A0F8YRH0</accession>
<dbReference type="AlphaFoldDB" id="A0A0F8YRH0"/>
<organism evidence="2">
    <name type="scientific">marine sediment metagenome</name>
    <dbReference type="NCBI Taxonomy" id="412755"/>
    <lineage>
        <taxon>unclassified sequences</taxon>
        <taxon>metagenomes</taxon>
        <taxon>ecological metagenomes</taxon>
    </lineage>
</organism>
<proteinExistence type="predicted"/>
<dbReference type="SUPFAM" id="SSF52309">
    <property type="entry name" value="N-(deoxy)ribosyltransferase-like"/>
    <property type="match status" value="1"/>
</dbReference>
<dbReference type="Gene3D" id="3.40.50.10400">
    <property type="entry name" value="Hypothetical protein PA1492"/>
    <property type="match status" value="1"/>
</dbReference>
<comment type="caution">
    <text evidence="2">The sequence shown here is derived from an EMBL/GenBank/DDBJ whole genome shotgun (WGS) entry which is preliminary data.</text>
</comment>
<evidence type="ECO:0000313" key="2">
    <source>
        <dbReference type="EMBL" id="KKK56734.1"/>
    </source>
</evidence>
<feature type="domain" description="DUF1937" evidence="1">
    <location>
        <begin position="5"/>
        <end position="106"/>
    </location>
</feature>
<name>A0A0F8YRH0_9ZZZZ</name>